<keyword evidence="3" id="KW-1185">Reference proteome</keyword>
<feature type="compositionally biased region" description="Basic and acidic residues" evidence="1">
    <location>
        <begin position="322"/>
        <end position="331"/>
    </location>
</feature>
<evidence type="ECO:0000313" key="3">
    <source>
        <dbReference type="Proteomes" id="UP000054107"/>
    </source>
</evidence>
<feature type="compositionally biased region" description="Polar residues" evidence="1">
    <location>
        <begin position="222"/>
        <end position="231"/>
    </location>
</feature>
<gene>
    <name evidence="2" type="primary">PARPA_00518.1 scaffold 888</name>
</gene>
<protein>
    <submittedName>
        <fullName evidence="2">Uncharacterized protein</fullName>
    </submittedName>
</protein>
<feature type="region of interest" description="Disordered" evidence="1">
    <location>
        <begin position="447"/>
        <end position="472"/>
    </location>
</feature>
<feature type="compositionally biased region" description="Polar residues" evidence="1">
    <location>
        <begin position="447"/>
        <end position="467"/>
    </location>
</feature>
<proteinExistence type="predicted"/>
<feature type="compositionally biased region" description="Polar residues" evidence="1">
    <location>
        <begin position="260"/>
        <end position="274"/>
    </location>
</feature>
<organism evidence="2 3">
    <name type="scientific">Parasitella parasitica</name>
    <dbReference type="NCBI Taxonomy" id="35722"/>
    <lineage>
        <taxon>Eukaryota</taxon>
        <taxon>Fungi</taxon>
        <taxon>Fungi incertae sedis</taxon>
        <taxon>Mucoromycota</taxon>
        <taxon>Mucoromycotina</taxon>
        <taxon>Mucoromycetes</taxon>
        <taxon>Mucorales</taxon>
        <taxon>Mucorineae</taxon>
        <taxon>Mucoraceae</taxon>
        <taxon>Parasitella</taxon>
    </lineage>
</organism>
<accession>A0A0B7MVT6</accession>
<feature type="compositionally biased region" description="Low complexity" evidence="1">
    <location>
        <begin position="336"/>
        <end position="346"/>
    </location>
</feature>
<feature type="compositionally biased region" description="Basic residues" evidence="1">
    <location>
        <begin position="198"/>
        <end position="210"/>
    </location>
</feature>
<dbReference type="STRING" id="35722.A0A0B7MVT6"/>
<dbReference type="EMBL" id="LN719137">
    <property type="protein sequence ID" value="CEP07238.1"/>
    <property type="molecule type" value="Genomic_DNA"/>
</dbReference>
<feature type="compositionally biased region" description="Low complexity" evidence="1">
    <location>
        <begin position="233"/>
        <end position="246"/>
    </location>
</feature>
<feature type="region of interest" description="Disordered" evidence="1">
    <location>
        <begin position="314"/>
        <end position="354"/>
    </location>
</feature>
<evidence type="ECO:0000256" key="1">
    <source>
        <dbReference type="SAM" id="MobiDB-lite"/>
    </source>
</evidence>
<name>A0A0B7MVT6_9FUNG</name>
<dbReference type="AlphaFoldDB" id="A0A0B7MVT6"/>
<dbReference type="Proteomes" id="UP000054107">
    <property type="component" value="Unassembled WGS sequence"/>
</dbReference>
<dbReference type="OrthoDB" id="3357341at2759"/>
<feature type="compositionally biased region" description="Low complexity" evidence="1">
    <location>
        <begin position="275"/>
        <end position="288"/>
    </location>
</feature>
<evidence type="ECO:0000313" key="2">
    <source>
        <dbReference type="EMBL" id="CEP07238.1"/>
    </source>
</evidence>
<sequence>MVPLSMLSKFYAVSLVDPVTFEVWAETQVKSATARIKPIILHLDNKKDTSVELRDTSRIGFEWSFSWEGEKYRWVRESRMSNSLECRAIRKTGDICVAQYLPCVLKDEYFGIFSVLGYNMLRCKLTKSRELELIILMSLMTLLDKANDGSWKRDPISKGVQDDLTNGSNSSSSNSSFVSPPVAAATNDYYEDPIPKKSQQKKHKDVRRSQKQIQLDQKHQKSSLSAGNSPAHTPKTSPLPTPSTSTNVINTILSPRLTRQKSAGNLTTASNVTDSPTSLTSTNKSSTNSGGGRLSRLFNTLSQAKQTSDMVIITPDESPADDFNHFYHHPNDSQTKQQQKQQQKQQKLQRQRQRQQQQQQQQQQEQEHQQLQQLQQRLLLQQQQQAQIDQEYYEQHHFSLPAGQLSRFTNEFGNLSISSNTYDNPPSLRNIRWNQEPVEVTPTTNTYMSPRVPQQPQHYAHRSNSNGRRPHMLRDQQRRLSATEYSMYYNTSQPHYSNNYYRYASNSDYYAHPCHQQPVYDYYQ</sequence>
<feature type="region of interest" description="Disordered" evidence="1">
    <location>
        <begin position="154"/>
        <end position="295"/>
    </location>
</feature>
<reference evidence="2 3" key="1">
    <citation type="submission" date="2014-09" db="EMBL/GenBank/DDBJ databases">
        <authorList>
            <person name="Ellenberger Sabrina"/>
        </authorList>
    </citation>
    <scope>NUCLEOTIDE SEQUENCE [LARGE SCALE GENOMIC DNA]</scope>
    <source>
        <strain evidence="2 3">CBS 412.66</strain>
    </source>
</reference>